<dbReference type="EMBL" id="QMDW01000020">
    <property type="protein sequence ID" value="RJX48483.1"/>
    <property type="molecule type" value="Genomic_DNA"/>
</dbReference>
<name>A0A3A6Q7G5_9EURY</name>
<dbReference type="AlphaFoldDB" id="A0A3A6Q7G5"/>
<comment type="caution">
    <text evidence="1">The sequence shown here is derived from an EMBL/GenBank/DDBJ whole genome shotgun (WGS) entry which is preliminary data.</text>
</comment>
<evidence type="ECO:0000313" key="2">
    <source>
        <dbReference type="Proteomes" id="UP000281564"/>
    </source>
</evidence>
<protein>
    <submittedName>
        <fullName evidence="1">Uncharacterized protein</fullName>
    </submittedName>
</protein>
<sequence length="99" mass="11338">MSNPVIDKFLLPTERRTRRIGIDERADGGRQIDRRMSVVRNENQSLMFGRWQRAKIRTILGHDNETVLAGVWKDLAAVCDTGFENIDDEIGVIPTLGEW</sequence>
<keyword evidence="2" id="KW-1185">Reference proteome</keyword>
<reference evidence="1 2" key="1">
    <citation type="submission" date="2018-06" db="EMBL/GenBank/DDBJ databases">
        <title>Halonotius sp. F13-13 a new haloarchaeeon isolated from a solar saltern from Isla Cristina, Huelva, Spain.</title>
        <authorList>
            <person name="Duran-Viseras A."/>
            <person name="Sanchez-Porro C."/>
            <person name="Ventosa A."/>
        </authorList>
    </citation>
    <scope>NUCLEOTIDE SEQUENCE [LARGE SCALE GENOMIC DNA]</scope>
    <source>
        <strain evidence="1 2">CECT 7525</strain>
    </source>
</reference>
<gene>
    <name evidence="1" type="ORF">DP106_11975</name>
</gene>
<proteinExistence type="predicted"/>
<accession>A0A3A6Q7G5</accession>
<dbReference type="Proteomes" id="UP000281564">
    <property type="component" value="Unassembled WGS sequence"/>
</dbReference>
<organism evidence="1 2">
    <name type="scientific">Halonotius pteroides</name>
    <dbReference type="NCBI Taxonomy" id="268735"/>
    <lineage>
        <taxon>Archaea</taxon>
        <taxon>Methanobacteriati</taxon>
        <taxon>Methanobacteriota</taxon>
        <taxon>Stenosarchaea group</taxon>
        <taxon>Halobacteria</taxon>
        <taxon>Halobacteriales</taxon>
        <taxon>Haloferacaceae</taxon>
        <taxon>Halonotius</taxon>
    </lineage>
</organism>
<evidence type="ECO:0000313" key="1">
    <source>
        <dbReference type="EMBL" id="RJX48483.1"/>
    </source>
</evidence>